<keyword evidence="1" id="KW-0812">Transmembrane</keyword>
<keyword evidence="3" id="KW-1185">Reference proteome</keyword>
<name>A0A8H5H4T8_9AGAR</name>
<dbReference type="AlphaFoldDB" id="A0A8H5H4T8"/>
<gene>
    <name evidence="2" type="ORF">D9757_009491</name>
</gene>
<keyword evidence="1" id="KW-0472">Membrane</keyword>
<dbReference type="OrthoDB" id="3064266at2759"/>
<feature type="transmembrane region" description="Helical" evidence="1">
    <location>
        <begin position="56"/>
        <end position="81"/>
    </location>
</feature>
<evidence type="ECO:0000256" key="1">
    <source>
        <dbReference type="SAM" id="Phobius"/>
    </source>
</evidence>
<evidence type="ECO:0000313" key="3">
    <source>
        <dbReference type="Proteomes" id="UP000518752"/>
    </source>
</evidence>
<keyword evidence="1" id="KW-1133">Transmembrane helix</keyword>
<dbReference type="Proteomes" id="UP000518752">
    <property type="component" value="Unassembled WGS sequence"/>
</dbReference>
<feature type="transmembrane region" description="Helical" evidence="1">
    <location>
        <begin position="109"/>
        <end position="133"/>
    </location>
</feature>
<proteinExistence type="predicted"/>
<comment type="caution">
    <text evidence="2">The sequence shown here is derived from an EMBL/GenBank/DDBJ whole genome shotgun (WGS) entry which is preliminary data.</text>
</comment>
<sequence>MSVEYEPIPVLPMDLHSSGLDEKKTASFSSTHPCYEEDRHRCSQPQRCHGSRLKRVLIPAIMAFLALGASLAVLCILDGLLDGGISGGLLRRATDGTNSGNDSFVNNKFYLIVIFVGLFVVIMLAICLSAWCCKGNTTNHSFLPWLLISFNAKVPSKIPYVVHVTFAHAVEVWLVWSVSDVDYAQKASNRRNGLDLFPPQ</sequence>
<organism evidence="2 3">
    <name type="scientific">Collybiopsis confluens</name>
    <dbReference type="NCBI Taxonomy" id="2823264"/>
    <lineage>
        <taxon>Eukaryota</taxon>
        <taxon>Fungi</taxon>
        <taxon>Dikarya</taxon>
        <taxon>Basidiomycota</taxon>
        <taxon>Agaricomycotina</taxon>
        <taxon>Agaricomycetes</taxon>
        <taxon>Agaricomycetidae</taxon>
        <taxon>Agaricales</taxon>
        <taxon>Marasmiineae</taxon>
        <taxon>Omphalotaceae</taxon>
        <taxon>Collybiopsis</taxon>
    </lineage>
</organism>
<reference evidence="2 3" key="1">
    <citation type="journal article" date="2020" name="ISME J.">
        <title>Uncovering the hidden diversity of litter-decomposition mechanisms in mushroom-forming fungi.</title>
        <authorList>
            <person name="Floudas D."/>
            <person name="Bentzer J."/>
            <person name="Ahren D."/>
            <person name="Johansson T."/>
            <person name="Persson P."/>
            <person name="Tunlid A."/>
        </authorList>
    </citation>
    <scope>NUCLEOTIDE SEQUENCE [LARGE SCALE GENOMIC DNA]</scope>
    <source>
        <strain evidence="2 3">CBS 406.79</strain>
    </source>
</reference>
<accession>A0A8H5H4T8</accession>
<protein>
    <submittedName>
        <fullName evidence="2">Uncharacterized protein</fullName>
    </submittedName>
</protein>
<evidence type="ECO:0000313" key="2">
    <source>
        <dbReference type="EMBL" id="KAF5376774.1"/>
    </source>
</evidence>
<dbReference type="EMBL" id="JAACJN010000088">
    <property type="protein sequence ID" value="KAF5376774.1"/>
    <property type="molecule type" value="Genomic_DNA"/>
</dbReference>